<accession>A0AAX1ZU19</accession>
<gene>
    <name evidence="1" type="ORF">EGT70_30100</name>
</gene>
<reference evidence="2" key="1">
    <citation type="submission" date="2018-10" db="EMBL/GenBank/DDBJ databases">
        <title>FDA dAtabase for Regulatory Grade micrObial Sequences (FDA-ARGOS): Supporting development and validation of Infectious Disease Dx tests.</title>
        <authorList>
            <person name="Minogue T."/>
            <person name="Wolcott M."/>
            <person name="Wasieloski L."/>
            <person name="Aguilar W."/>
            <person name="Moore D."/>
            <person name="Jaissle J."/>
            <person name="Tallon L."/>
            <person name="Sadzewicz L."/>
            <person name="Zhao X."/>
            <person name="Vavikolanu K."/>
            <person name="Mehta A."/>
            <person name="Aluvathingal J."/>
            <person name="Nadendla S."/>
            <person name="Yan Y."/>
            <person name="Sichtig H."/>
        </authorList>
    </citation>
    <scope>NUCLEOTIDE SEQUENCE [LARGE SCALE GENOMIC DNA]</scope>
    <source>
        <strain evidence="2">FDAARGOS_588</strain>
    </source>
</reference>
<dbReference type="AlphaFoldDB" id="A0AAX1ZU19"/>
<sequence>MNASADFRRLPTSDIRCAARVAERRLLDPIGYPAIEPAATVAASAQPSAAARRTRRGKCDCAG</sequence>
<evidence type="ECO:0000313" key="2">
    <source>
        <dbReference type="Proteomes" id="UP000269379"/>
    </source>
</evidence>
<name>A0AAX1ZU19_BURML</name>
<dbReference type="EMBL" id="RKJW01000002">
    <property type="protein sequence ID" value="RUN03944.1"/>
    <property type="molecule type" value="Genomic_DNA"/>
</dbReference>
<evidence type="ECO:0000313" key="1">
    <source>
        <dbReference type="EMBL" id="RUN03944.1"/>
    </source>
</evidence>
<organism evidence="1 2">
    <name type="scientific">Burkholderia mallei</name>
    <name type="common">Pseudomonas mallei</name>
    <dbReference type="NCBI Taxonomy" id="13373"/>
    <lineage>
        <taxon>Bacteria</taxon>
        <taxon>Pseudomonadati</taxon>
        <taxon>Pseudomonadota</taxon>
        <taxon>Betaproteobacteria</taxon>
        <taxon>Burkholderiales</taxon>
        <taxon>Burkholderiaceae</taxon>
        <taxon>Burkholderia</taxon>
        <taxon>pseudomallei group</taxon>
    </lineage>
</organism>
<comment type="caution">
    <text evidence="1">The sequence shown here is derived from an EMBL/GenBank/DDBJ whole genome shotgun (WGS) entry which is preliminary data.</text>
</comment>
<proteinExistence type="predicted"/>
<protein>
    <submittedName>
        <fullName evidence="1">Uncharacterized protein</fullName>
    </submittedName>
</protein>
<dbReference type="Proteomes" id="UP000269379">
    <property type="component" value="Chromosome 1"/>
</dbReference>